<keyword evidence="2" id="KW-1185">Reference proteome</keyword>
<comment type="caution">
    <text evidence="1">The sequence shown here is derived from an EMBL/GenBank/DDBJ whole genome shotgun (WGS) entry which is preliminary data.</text>
</comment>
<dbReference type="Proteomes" id="UP001370758">
    <property type="component" value="Unassembled WGS sequence"/>
</dbReference>
<accession>A0AAV9WJJ8</accession>
<evidence type="ECO:0000313" key="1">
    <source>
        <dbReference type="EMBL" id="KAK6509264.1"/>
    </source>
</evidence>
<reference evidence="1 2" key="1">
    <citation type="submission" date="2023-08" db="EMBL/GenBank/DDBJ databases">
        <authorList>
            <person name="Palmer J.M."/>
        </authorList>
    </citation>
    <scope>NUCLEOTIDE SEQUENCE [LARGE SCALE GENOMIC DNA]</scope>
    <source>
        <strain evidence="1 2">TWF481</strain>
    </source>
</reference>
<evidence type="ECO:0000313" key="2">
    <source>
        <dbReference type="Proteomes" id="UP001370758"/>
    </source>
</evidence>
<dbReference type="AlphaFoldDB" id="A0AAV9WJJ8"/>
<gene>
    <name evidence="1" type="primary">CCT6_2</name>
    <name evidence="1" type="ORF">TWF481_004023</name>
</gene>
<organism evidence="1 2">
    <name type="scientific">Arthrobotrys musiformis</name>
    <dbReference type="NCBI Taxonomy" id="47236"/>
    <lineage>
        <taxon>Eukaryota</taxon>
        <taxon>Fungi</taxon>
        <taxon>Dikarya</taxon>
        <taxon>Ascomycota</taxon>
        <taxon>Pezizomycotina</taxon>
        <taxon>Orbiliomycetes</taxon>
        <taxon>Orbiliales</taxon>
        <taxon>Orbiliaceae</taxon>
        <taxon>Arthrobotrys</taxon>
    </lineage>
</organism>
<sequence length="52" mass="5677">MMSAAQLLNPKAESRRRGEALRVNINAGIGLQEVLRSNLGPMGYVESMELGF</sequence>
<name>A0AAV9WJJ8_9PEZI</name>
<dbReference type="EMBL" id="JAVHJL010000002">
    <property type="protein sequence ID" value="KAK6509264.1"/>
    <property type="molecule type" value="Genomic_DNA"/>
</dbReference>
<protein>
    <submittedName>
        <fullName evidence="1">T-complex protein 1 subunit zeta</fullName>
    </submittedName>
</protein>
<proteinExistence type="predicted"/>